<protein>
    <submittedName>
        <fullName evidence="1">Uncharacterized protein</fullName>
    </submittedName>
</protein>
<proteinExistence type="predicted"/>
<dbReference type="AlphaFoldDB" id="A0AAV7V7G8"/>
<organism evidence="1 2">
    <name type="scientific">Pleurodeles waltl</name>
    <name type="common">Iberian ribbed newt</name>
    <dbReference type="NCBI Taxonomy" id="8319"/>
    <lineage>
        <taxon>Eukaryota</taxon>
        <taxon>Metazoa</taxon>
        <taxon>Chordata</taxon>
        <taxon>Craniata</taxon>
        <taxon>Vertebrata</taxon>
        <taxon>Euteleostomi</taxon>
        <taxon>Amphibia</taxon>
        <taxon>Batrachia</taxon>
        <taxon>Caudata</taxon>
        <taxon>Salamandroidea</taxon>
        <taxon>Salamandridae</taxon>
        <taxon>Pleurodelinae</taxon>
        <taxon>Pleurodeles</taxon>
    </lineage>
</organism>
<name>A0AAV7V7G8_PLEWA</name>
<comment type="caution">
    <text evidence="1">The sequence shown here is derived from an EMBL/GenBank/DDBJ whole genome shotgun (WGS) entry which is preliminary data.</text>
</comment>
<dbReference type="Proteomes" id="UP001066276">
    <property type="component" value="Chromosome 2_1"/>
</dbReference>
<reference evidence="1" key="1">
    <citation type="journal article" date="2022" name="bioRxiv">
        <title>Sequencing and chromosome-scale assembly of the giantPleurodeles waltlgenome.</title>
        <authorList>
            <person name="Brown T."/>
            <person name="Elewa A."/>
            <person name="Iarovenko S."/>
            <person name="Subramanian E."/>
            <person name="Araus A.J."/>
            <person name="Petzold A."/>
            <person name="Susuki M."/>
            <person name="Suzuki K.-i.T."/>
            <person name="Hayashi T."/>
            <person name="Toyoda A."/>
            <person name="Oliveira C."/>
            <person name="Osipova E."/>
            <person name="Leigh N.D."/>
            <person name="Simon A."/>
            <person name="Yun M.H."/>
        </authorList>
    </citation>
    <scope>NUCLEOTIDE SEQUENCE</scope>
    <source>
        <strain evidence="1">20211129_DDA</strain>
        <tissue evidence="1">Liver</tissue>
    </source>
</reference>
<sequence length="186" mass="19869">MGDKWSVITRELEPSVHLSGPGRLHGCPLARWVTGGAWLYGSLSRPCISRALAAPRLLLGTMGGRWSVITRELEPAVHRSGPGRAPRLHLGTMGDGWSVITRELEPAVHRLGPGRAPRLHLGTMGDGWSVVTRELEPSVHLSGPGGSAAAPWHDGWRVERDYTGAGAGRTPLGAWAHSAASPWHDG</sequence>
<dbReference type="EMBL" id="JANPWB010000003">
    <property type="protein sequence ID" value="KAJ1196767.1"/>
    <property type="molecule type" value="Genomic_DNA"/>
</dbReference>
<evidence type="ECO:0000313" key="1">
    <source>
        <dbReference type="EMBL" id="KAJ1196767.1"/>
    </source>
</evidence>
<keyword evidence="2" id="KW-1185">Reference proteome</keyword>
<accession>A0AAV7V7G8</accession>
<evidence type="ECO:0000313" key="2">
    <source>
        <dbReference type="Proteomes" id="UP001066276"/>
    </source>
</evidence>
<gene>
    <name evidence="1" type="ORF">NDU88_000632</name>
</gene>